<dbReference type="PROSITE" id="PS00027">
    <property type="entry name" value="HOMEOBOX_1"/>
    <property type="match status" value="1"/>
</dbReference>
<keyword evidence="10" id="KW-1185">Reference proteome</keyword>
<feature type="DNA-binding region" description="Homeobox" evidence="5">
    <location>
        <begin position="210"/>
        <end position="269"/>
    </location>
</feature>
<sequence>MSFTIANLLAPFDDPTKKRDSILDSALDAFQIDDSAQTLIGSKVLSGYIFDKGVNHPTDYVEPIPDSFVSISSPSSCNAREPLSAMSDESRDHNPSLFLSFASTLYNNGQAMIINPITCLSGQLQSSTNSDNHSIQDETDIPISLICERPDRMSPAGSEDGLSVSPPRSPVSPQPCKSPCKIPSRNGGLAELHESGSKTRHRARSYTSRPRRLRTTFTTYQLHALETAFLFNQYPDVAARDQLASRLNLSDGRVQVWFQNRRAKYRKHERARNAVNMIAQSHSNQDHSSRLDVTASSPFIPHGLVNPLDFTNSTKWSTAIQSLAAQLQFTSSPNSCYVDRDASGVLIHAPILSTFWSALGDQCITGKNLNSSSRIPSS</sequence>
<gene>
    <name evidence="9" type="ORF">FBUS_07457</name>
</gene>
<evidence type="ECO:0000256" key="4">
    <source>
        <dbReference type="ARBA" id="ARBA00023242"/>
    </source>
</evidence>
<evidence type="ECO:0000256" key="7">
    <source>
        <dbReference type="SAM" id="MobiDB-lite"/>
    </source>
</evidence>
<evidence type="ECO:0000256" key="1">
    <source>
        <dbReference type="ARBA" id="ARBA00004123"/>
    </source>
</evidence>
<dbReference type="FunFam" id="1.10.10.60:FF:000679">
    <property type="entry name" value="Homeobox protein aristaless"/>
    <property type="match status" value="1"/>
</dbReference>
<name>A0A8E0RMK0_9TREM</name>
<dbReference type="Proteomes" id="UP000728185">
    <property type="component" value="Unassembled WGS sequence"/>
</dbReference>
<evidence type="ECO:0000313" key="9">
    <source>
        <dbReference type="EMBL" id="KAA0187916.1"/>
    </source>
</evidence>
<dbReference type="PANTHER" id="PTHR24329">
    <property type="entry name" value="HOMEOBOX PROTEIN ARISTALESS"/>
    <property type="match status" value="1"/>
</dbReference>
<keyword evidence="3 5" id="KW-0371">Homeobox</keyword>
<keyword evidence="4 5" id="KW-0539">Nucleus</keyword>
<comment type="subcellular location">
    <subcellularLocation>
        <location evidence="1 5 6">Nucleus</location>
    </subcellularLocation>
</comment>
<dbReference type="SMART" id="SM00389">
    <property type="entry name" value="HOX"/>
    <property type="match status" value="1"/>
</dbReference>
<evidence type="ECO:0000256" key="3">
    <source>
        <dbReference type="ARBA" id="ARBA00023155"/>
    </source>
</evidence>
<evidence type="ECO:0000259" key="8">
    <source>
        <dbReference type="PROSITE" id="PS50071"/>
    </source>
</evidence>
<dbReference type="AlphaFoldDB" id="A0A8E0RMK0"/>
<dbReference type="GO" id="GO:0000981">
    <property type="term" value="F:DNA-binding transcription factor activity, RNA polymerase II-specific"/>
    <property type="evidence" value="ECO:0007669"/>
    <property type="project" value="InterPro"/>
</dbReference>
<dbReference type="PROSITE" id="PS50071">
    <property type="entry name" value="HOMEOBOX_2"/>
    <property type="match status" value="1"/>
</dbReference>
<dbReference type="InterPro" id="IPR009057">
    <property type="entry name" value="Homeodomain-like_sf"/>
</dbReference>
<feature type="domain" description="Homeobox" evidence="8">
    <location>
        <begin position="208"/>
        <end position="268"/>
    </location>
</feature>
<organism evidence="9 10">
    <name type="scientific">Fasciolopsis buskii</name>
    <dbReference type="NCBI Taxonomy" id="27845"/>
    <lineage>
        <taxon>Eukaryota</taxon>
        <taxon>Metazoa</taxon>
        <taxon>Spiralia</taxon>
        <taxon>Lophotrochozoa</taxon>
        <taxon>Platyhelminthes</taxon>
        <taxon>Trematoda</taxon>
        <taxon>Digenea</taxon>
        <taxon>Plagiorchiida</taxon>
        <taxon>Echinostomata</taxon>
        <taxon>Echinostomatoidea</taxon>
        <taxon>Fasciolidae</taxon>
        <taxon>Fasciolopsis</taxon>
    </lineage>
</organism>
<comment type="caution">
    <text evidence="9">The sequence shown here is derived from an EMBL/GenBank/DDBJ whole genome shotgun (WGS) entry which is preliminary data.</text>
</comment>
<dbReference type="InterPro" id="IPR050649">
    <property type="entry name" value="Paired_Homeobox_TFs"/>
</dbReference>
<dbReference type="PANTHER" id="PTHR24329:SF543">
    <property type="entry name" value="FI01017P-RELATED"/>
    <property type="match status" value="1"/>
</dbReference>
<dbReference type="SUPFAM" id="SSF46689">
    <property type="entry name" value="Homeodomain-like"/>
    <property type="match status" value="1"/>
</dbReference>
<evidence type="ECO:0000256" key="6">
    <source>
        <dbReference type="RuleBase" id="RU000682"/>
    </source>
</evidence>
<protein>
    <recommendedName>
        <fullName evidence="8">Homeobox domain-containing protein</fullName>
    </recommendedName>
</protein>
<dbReference type="Pfam" id="PF00046">
    <property type="entry name" value="Homeodomain"/>
    <property type="match status" value="1"/>
</dbReference>
<dbReference type="Gene3D" id="1.10.10.60">
    <property type="entry name" value="Homeodomain-like"/>
    <property type="match status" value="1"/>
</dbReference>
<dbReference type="OrthoDB" id="6159439at2759"/>
<dbReference type="CDD" id="cd00086">
    <property type="entry name" value="homeodomain"/>
    <property type="match status" value="1"/>
</dbReference>
<dbReference type="EMBL" id="LUCM01008786">
    <property type="protein sequence ID" value="KAA0187916.1"/>
    <property type="molecule type" value="Genomic_DNA"/>
</dbReference>
<dbReference type="InterPro" id="IPR017970">
    <property type="entry name" value="Homeobox_CS"/>
</dbReference>
<feature type="region of interest" description="Disordered" evidence="7">
    <location>
        <begin position="150"/>
        <end position="207"/>
    </location>
</feature>
<dbReference type="GO" id="GO:0000977">
    <property type="term" value="F:RNA polymerase II transcription regulatory region sequence-specific DNA binding"/>
    <property type="evidence" value="ECO:0007669"/>
    <property type="project" value="TreeGrafter"/>
</dbReference>
<evidence type="ECO:0000256" key="2">
    <source>
        <dbReference type="ARBA" id="ARBA00023125"/>
    </source>
</evidence>
<evidence type="ECO:0000256" key="5">
    <source>
        <dbReference type="PROSITE-ProRule" id="PRU00108"/>
    </source>
</evidence>
<proteinExistence type="predicted"/>
<feature type="compositionally biased region" description="Basic residues" evidence="7">
    <location>
        <begin position="198"/>
        <end position="207"/>
    </location>
</feature>
<evidence type="ECO:0000313" key="10">
    <source>
        <dbReference type="Proteomes" id="UP000728185"/>
    </source>
</evidence>
<keyword evidence="2 5" id="KW-0238">DNA-binding</keyword>
<dbReference type="InterPro" id="IPR001356">
    <property type="entry name" value="HD"/>
</dbReference>
<accession>A0A8E0RMK0</accession>
<reference evidence="9" key="1">
    <citation type="submission" date="2019-05" db="EMBL/GenBank/DDBJ databases">
        <title>Annotation for the trematode Fasciolopsis buski.</title>
        <authorList>
            <person name="Choi Y.-J."/>
        </authorList>
    </citation>
    <scope>NUCLEOTIDE SEQUENCE</scope>
    <source>
        <strain evidence="9">HT</strain>
        <tissue evidence="9">Whole worm</tissue>
    </source>
</reference>
<dbReference type="GO" id="GO:0005634">
    <property type="term" value="C:nucleus"/>
    <property type="evidence" value="ECO:0007669"/>
    <property type="project" value="UniProtKB-SubCell"/>
</dbReference>